<accession>A0ABR2H4C4</accession>
<dbReference type="EMBL" id="JAPFFF010000043">
    <property type="protein sequence ID" value="KAK8841020.1"/>
    <property type="molecule type" value="Genomic_DNA"/>
</dbReference>
<evidence type="ECO:0000313" key="2">
    <source>
        <dbReference type="EMBL" id="KAK8841020.1"/>
    </source>
</evidence>
<dbReference type="Proteomes" id="UP001470230">
    <property type="component" value="Unassembled WGS sequence"/>
</dbReference>
<comment type="caution">
    <text evidence="2">The sequence shown here is derived from an EMBL/GenBank/DDBJ whole genome shotgun (WGS) entry which is preliminary data.</text>
</comment>
<reference evidence="2 3" key="1">
    <citation type="submission" date="2024-04" db="EMBL/GenBank/DDBJ databases">
        <title>Tritrichomonas musculus Genome.</title>
        <authorList>
            <person name="Alves-Ferreira E."/>
            <person name="Grigg M."/>
            <person name="Lorenzi H."/>
            <person name="Galac M."/>
        </authorList>
    </citation>
    <scope>NUCLEOTIDE SEQUENCE [LARGE SCALE GENOMIC DNA]</scope>
    <source>
        <strain evidence="2 3">EAF2021</strain>
    </source>
</reference>
<feature type="chain" id="PRO_5047011075" evidence="1">
    <location>
        <begin position="17"/>
        <end position="1042"/>
    </location>
</feature>
<evidence type="ECO:0000313" key="3">
    <source>
        <dbReference type="Proteomes" id="UP001470230"/>
    </source>
</evidence>
<organism evidence="2 3">
    <name type="scientific">Tritrichomonas musculus</name>
    <dbReference type="NCBI Taxonomy" id="1915356"/>
    <lineage>
        <taxon>Eukaryota</taxon>
        <taxon>Metamonada</taxon>
        <taxon>Parabasalia</taxon>
        <taxon>Tritrichomonadida</taxon>
        <taxon>Tritrichomonadidae</taxon>
        <taxon>Tritrichomonas</taxon>
    </lineage>
</organism>
<proteinExistence type="predicted"/>
<sequence>MTLLFFVFISFFKAEKEDIQTPKVYPLSISTRMMNIIGNPICDQVTSDSYRYNFDDPSDYDQLCWSNNGNATFSYTFKGVQFLIYGKQRQFGKFNLLLDDEDLGEIIENSSNKNVTDLLYTSRVYKYGYHTIRAIGQKDQYFEIFKFAFWPEFEVKRLNISGIYNAARCANKPNETCEINDNIGTVTYEIKTSKIWIYGTIDPTYGILHIKLNNNIYLIETNGPHEDCKLLFESEKMNFTYNILSFIPEQKQSVSLCCIYYLNDQYNHADFNSQISPENEILVSLLTPSIYENISYIHLILIRLALSIVLLSVFVINIKKKFQQENTFIIVILGDSATKLFNSKNENNVKKYGNYCFSSYALLIKRLAIKYLGIKKEHILIFGKGEIGDYNITPIIPKKRIFVQLTVDEIYETKPLDFEFDFMPFQYTENILYLINSFFQSSHCKEPNIILYMYDHGDEKSFGDLKFLELYLGLLEIPHSSLHIYNESCKSKSMIIKIRNYFAITQVVNSFTPKITQDELFYIVSIAFHMYDRGNYVQLDAMISLDNRYFNFLSTEAGYDSFRHILSYLHDEISKDQLYNKFISEFSKKDTDLLVLFVDYYEKQYSIPYKYDVIHSIFEKGIRVIQEILRKFGITNAELWKIINDLKINKPNFAEKLYKMHPNHFIITSSHENGFSPTFGTMRINENRKFIAGSPAMSAYIIESLMNRSIGENSVGDIEKRVYGNYNGLIMEYATQSIRFATKKWIRLNINYWKTFSNSKTKILLKQNIKMNTSIKDIMESVGFRLTMKCNIQFDEKNKCITQKIQPIFPSIKAPNVIGIRLADLNEEHDYSEGFNEDDGYYSDYSSEGNSCHLNILSNTEEDFPKEKTDNVKLSNNTPSFISYDKVLPQSYINEVIREVKMKKSISYPLRVILIFKHELNKLINDDKFIKKYESAKSNELILCEIENLLYDWIKHFCPTYVFEEELVKFIQYYCNFVSQYRIPKDDAHDIFYNYMNIADQVASQLSNNDKKAAYNVKRLKYDSQKDFENNERDNKNCKICW</sequence>
<protein>
    <submittedName>
        <fullName evidence="2">Uncharacterized protein</fullName>
    </submittedName>
</protein>
<gene>
    <name evidence="2" type="ORF">M9Y10_027857</name>
</gene>
<dbReference type="Gene3D" id="2.60.120.260">
    <property type="entry name" value="Galactose-binding domain-like"/>
    <property type="match status" value="1"/>
</dbReference>
<keyword evidence="1" id="KW-0732">Signal</keyword>
<feature type="signal peptide" evidence="1">
    <location>
        <begin position="1"/>
        <end position="16"/>
    </location>
</feature>
<keyword evidence="3" id="KW-1185">Reference proteome</keyword>
<name>A0ABR2H4C4_9EUKA</name>
<evidence type="ECO:0000256" key="1">
    <source>
        <dbReference type="SAM" id="SignalP"/>
    </source>
</evidence>